<dbReference type="GO" id="GO:0005886">
    <property type="term" value="C:plasma membrane"/>
    <property type="evidence" value="ECO:0007669"/>
    <property type="project" value="UniProtKB-SubCell"/>
</dbReference>
<keyword evidence="2" id="KW-0813">Transport</keyword>
<feature type="transmembrane region" description="Helical" evidence="8">
    <location>
        <begin position="37"/>
        <end position="58"/>
    </location>
</feature>
<dbReference type="Pfam" id="PF02386">
    <property type="entry name" value="TrkH"/>
    <property type="match status" value="1"/>
</dbReference>
<comment type="subcellular location">
    <subcellularLocation>
        <location evidence="1">Cell membrane</location>
        <topology evidence="1">Multi-pass membrane protein</topology>
    </subcellularLocation>
</comment>
<comment type="caution">
    <text evidence="9">The sequence shown here is derived from an EMBL/GenBank/DDBJ whole genome shotgun (WGS) entry which is preliminary data.</text>
</comment>
<feature type="transmembrane region" description="Helical" evidence="8">
    <location>
        <begin position="478"/>
        <end position="497"/>
    </location>
</feature>
<dbReference type="InterPro" id="IPR003445">
    <property type="entry name" value="Cat_transpt"/>
</dbReference>
<evidence type="ECO:0000313" key="10">
    <source>
        <dbReference type="Proteomes" id="UP000460298"/>
    </source>
</evidence>
<feature type="transmembrane region" description="Helical" evidence="8">
    <location>
        <begin position="355"/>
        <end position="374"/>
    </location>
</feature>
<keyword evidence="3" id="KW-1003">Cell membrane</keyword>
<evidence type="ECO:0000256" key="6">
    <source>
        <dbReference type="ARBA" id="ARBA00023065"/>
    </source>
</evidence>
<keyword evidence="5 8" id="KW-1133">Transmembrane helix</keyword>
<feature type="transmembrane region" description="Helical" evidence="8">
    <location>
        <begin position="288"/>
        <end position="311"/>
    </location>
</feature>
<feature type="transmembrane region" description="Helical" evidence="8">
    <location>
        <begin position="574"/>
        <end position="595"/>
    </location>
</feature>
<name>A0A833GXR7_9LEPT</name>
<gene>
    <name evidence="9" type="ORF">F9K24_20525</name>
</gene>
<keyword evidence="6" id="KW-0406">Ion transport</keyword>
<feature type="transmembrane region" description="Helical" evidence="8">
    <location>
        <begin position="141"/>
        <end position="161"/>
    </location>
</feature>
<evidence type="ECO:0000256" key="5">
    <source>
        <dbReference type="ARBA" id="ARBA00022989"/>
    </source>
</evidence>
<reference evidence="9 10" key="1">
    <citation type="submission" date="2019-10" db="EMBL/GenBank/DDBJ databases">
        <title>Extracellular Electron Transfer in a Candidatus Methanoperedens spp. Enrichment Culture.</title>
        <authorList>
            <person name="Berger S."/>
            <person name="Rangel Shaw D."/>
            <person name="Berben T."/>
            <person name="In 'T Zandt M."/>
            <person name="Frank J."/>
            <person name="Reimann J."/>
            <person name="Jetten M.S.M."/>
            <person name="Welte C.U."/>
        </authorList>
    </citation>
    <scope>NUCLEOTIDE SEQUENCE [LARGE SCALE GENOMIC DNA]</scope>
    <source>
        <strain evidence="9">SB12</strain>
    </source>
</reference>
<feature type="transmembrane region" description="Helical" evidence="8">
    <location>
        <begin position="518"/>
        <end position="539"/>
    </location>
</feature>
<dbReference type="Proteomes" id="UP000460298">
    <property type="component" value="Unassembled WGS sequence"/>
</dbReference>
<keyword evidence="4 8" id="KW-0812">Transmembrane</keyword>
<accession>A0A833GXR7</accession>
<feature type="transmembrane region" description="Helical" evidence="8">
    <location>
        <begin position="206"/>
        <end position="225"/>
    </location>
</feature>
<dbReference type="EMBL" id="WBUI01000035">
    <property type="protein sequence ID" value="KAB2929203.1"/>
    <property type="molecule type" value="Genomic_DNA"/>
</dbReference>
<evidence type="ECO:0000256" key="2">
    <source>
        <dbReference type="ARBA" id="ARBA00022448"/>
    </source>
</evidence>
<dbReference type="GO" id="GO:0030001">
    <property type="term" value="P:metal ion transport"/>
    <property type="evidence" value="ECO:0007669"/>
    <property type="project" value="UniProtKB-ARBA"/>
</dbReference>
<evidence type="ECO:0000256" key="7">
    <source>
        <dbReference type="ARBA" id="ARBA00023136"/>
    </source>
</evidence>
<feature type="transmembrane region" description="Helical" evidence="8">
    <location>
        <begin position="105"/>
        <end position="121"/>
    </location>
</feature>
<evidence type="ECO:0000256" key="4">
    <source>
        <dbReference type="ARBA" id="ARBA00022692"/>
    </source>
</evidence>
<dbReference type="GO" id="GO:0008324">
    <property type="term" value="F:monoatomic cation transmembrane transporter activity"/>
    <property type="evidence" value="ECO:0007669"/>
    <property type="project" value="InterPro"/>
</dbReference>
<feature type="transmembrane region" description="Helical" evidence="8">
    <location>
        <begin position="237"/>
        <end position="262"/>
    </location>
</feature>
<feature type="transmembrane region" description="Helical" evidence="8">
    <location>
        <begin position="323"/>
        <end position="343"/>
    </location>
</feature>
<feature type="transmembrane region" description="Helical" evidence="8">
    <location>
        <begin position="395"/>
        <end position="417"/>
    </location>
</feature>
<evidence type="ECO:0000256" key="3">
    <source>
        <dbReference type="ARBA" id="ARBA00022475"/>
    </source>
</evidence>
<keyword evidence="7 8" id="KW-0472">Membrane</keyword>
<organism evidence="9 10">
    <name type="scientific">Leptonema illini</name>
    <dbReference type="NCBI Taxonomy" id="183"/>
    <lineage>
        <taxon>Bacteria</taxon>
        <taxon>Pseudomonadati</taxon>
        <taxon>Spirochaetota</taxon>
        <taxon>Spirochaetia</taxon>
        <taxon>Leptospirales</taxon>
        <taxon>Leptospiraceae</taxon>
        <taxon>Leptonema</taxon>
    </lineage>
</organism>
<proteinExistence type="predicted"/>
<evidence type="ECO:0000256" key="1">
    <source>
        <dbReference type="ARBA" id="ARBA00004651"/>
    </source>
</evidence>
<evidence type="ECO:0000256" key="8">
    <source>
        <dbReference type="SAM" id="Phobius"/>
    </source>
</evidence>
<feature type="transmembrane region" description="Helical" evidence="8">
    <location>
        <begin position="423"/>
        <end position="441"/>
    </location>
</feature>
<feature type="transmembrane region" description="Helical" evidence="8">
    <location>
        <begin position="173"/>
        <end position="194"/>
    </location>
</feature>
<feature type="transmembrane region" description="Helical" evidence="8">
    <location>
        <begin position="453"/>
        <end position="472"/>
    </location>
</feature>
<sequence>MTSEPKDSGSPTGWKPSGIDSFHLLLYRIGQKYRNHLLPYFRILFALSGLISGAVLILDFGFEYPKKYEILVFLTVQIVLFIFVLYEFLGWLFTDGTFREHLRQHRVELILAVIVAVQLIFRDVFVDFFFERDSKEGGERAALLFLAGSQLLFFLNQVIHASRKAGFLQSMKIHPSVVFMQSFTIIIIIGTALLRMPKASLPEIPLIDLLFTAVSATCVTGLATFDITTGLTRTGQVILLGLIQVGGLGLMTLTSFFSFYLAGRASLTQQVFMKELLSEDSVAEAKKIIRSIALMTFSIEAFGAINLFFSIPSTLVPDSGDRLFIAIFTSISAFCNAGFSLFPDSLYNLSQHSSYSIYTVMLLILFGGLGFPVLRDIVSVLRPRRRGVMPRRLEFTSRIVLITTGILLVVGLFGFIILEDDGVLAGLSTEQYWLHSLFYTVTPRTAGFNTIAVSEFGIPLTFFTLLLMWIGASPVSTAGGIKTTTMAVAVIHIFNLLRGKTRIEIFKRSISETTIIRAYSTVLLSLMVIFAGIFAMSIFERKEFLDIAFEVVSAYGTVGLSRGITADLTVPSKIILSLIMLIGRVGVLTFLISIVPAAKEERYRYPSEYVVVG</sequence>
<dbReference type="PANTHER" id="PTHR32024">
    <property type="entry name" value="TRK SYSTEM POTASSIUM UPTAKE PROTEIN TRKG-RELATED"/>
    <property type="match status" value="1"/>
</dbReference>
<feature type="transmembrane region" description="Helical" evidence="8">
    <location>
        <begin position="70"/>
        <end position="93"/>
    </location>
</feature>
<protein>
    <submittedName>
        <fullName evidence="9">Portal protein</fullName>
    </submittedName>
</protein>
<dbReference type="PANTHER" id="PTHR32024:SF1">
    <property type="entry name" value="KTR SYSTEM POTASSIUM UPTAKE PROTEIN B"/>
    <property type="match status" value="1"/>
</dbReference>
<dbReference type="AlphaFoldDB" id="A0A833GXR7"/>
<evidence type="ECO:0000313" key="9">
    <source>
        <dbReference type="EMBL" id="KAB2929203.1"/>
    </source>
</evidence>